<dbReference type="PRINTS" id="PR00455">
    <property type="entry name" value="HTHTETR"/>
</dbReference>
<dbReference type="GO" id="GO:0000976">
    <property type="term" value="F:transcription cis-regulatory region binding"/>
    <property type="evidence" value="ECO:0007669"/>
    <property type="project" value="TreeGrafter"/>
</dbReference>
<dbReference type="InterPro" id="IPR001647">
    <property type="entry name" value="HTH_TetR"/>
</dbReference>
<reference evidence="4" key="1">
    <citation type="journal article" date="2007" name="J. Bacteriol.">
        <title>Comparative genome analysis of four magnetotactic bacteria reveals a complex set of group-specific genes implicated in magnetosome biomineralization and function.</title>
        <authorList>
            <person name="Richter M."/>
            <person name="Kube M."/>
            <person name="Bazylinski D.A."/>
            <person name="Lombardot T."/>
            <person name="Gloeckner F.O."/>
            <person name="Reinhardt R."/>
            <person name="Schueler D."/>
        </authorList>
    </citation>
    <scope>NUCLEOTIDE SEQUENCE</scope>
    <source>
        <strain evidence="4">MSR-1</strain>
    </source>
</reference>
<proteinExistence type="predicted"/>
<gene>
    <name evidence="4" type="ORF">MGR_0569</name>
</gene>
<dbReference type="Gene3D" id="1.10.357.10">
    <property type="entry name" value="Tetracycline Repressor, domain 2"/>
    <property type="match status" value="1"/>
</dbReference>
<dbReference type="RefSeq" id="WP_024079201.1">
    <property type="nucleotide sequence ID" value="NZ_CP027527.1"/>
</dbReference>
<dbReference type="EMBL" id="CU459003">
    <property type="protein sequence ID" value="CAM75399.1"/>
    <property type="molecule type" value="Genomic_DNA"/>
</dbReference>
<name>A4TXP2_9PROT</name>
<dbReference type="InterPro" id="IPR009057">
    <property type="entry name" value="Homeodomain-like_sf"/>
</dbReference>
<keyword evidence="1 2" id="KW-0238">DNA-binding</keyword>
<evidence type="ECO:0000256" key="1">
    <source>
        <dbReference type="ARBA" id="ARBA00023125"/>
    </source>
</evidence>
<evidence type="ECO:0000256" key="2">
    <source>
        <dbReference type="PROSITE-ProRule" id="PRU00335"/>
    </source>
</evidence>
<dbReference type="SUPFAM" id="SSF46689">
    <property type="entry name" value="Homeodomain-like"/>
    <property type="match status" value="1"/>
</dbReference>
<feature type="DNA-binding region" description="H-T-H motif" evidence="2">
    <location>
        <begin position="37"/>
        <end position="56"/>
    </location>
</feature>
<organism evidence="4">
    <name type="scientific">Magnetospirillum gryphiswaldense</name>
    <dbReference type="NCBI Taxonomy" id="55518"/>
    <lineage>
        <taxon>Bacteria</taxon>
        <taxon>Pseudomonadati</taxon>
        <taxon>Pseudomonadota</taxon>
        <taxon>Alphaproteobacteria</taxon>
        <taxon>Rhodospirillales</taxon>
        <taxon>Rhodospirillaceae</taxon>
        <taxon>Magnetospirillum</taxon>
    </lineage>
</organism>
<dbReference type="InterPro" id="IPR050109">
    <property type="entry name" value="HTH-type_TetR-like_transc_reg"/>
</dbReference>
<evidence type="ECO:0000259" key="3">
    <source>
        <dbReference type="PROSITE" id="PS50977"/>
    </source>
</evidence>
<protein>
    <submittedName>
        <fullName evidence="4">Regulatory protein, TetR</fullName>
    </submittedName>
</protein>
<dbReference type="PANTHER" id="PTHR30055:SF181">
    <property type="entry name" value="BLR6905 PROTEIN"/>
    <property type="match status" value="1"/>
</dbReference>
<dbReference type="GO" id="GO:0003700">
    <property type="term" value="F:DNA-binding transcription factor activity"/>
    <property type="evidence" value="ECO:0007669"/>
    <property type="project" value="TreeGrafter"/>
</dbReference>
<accession>A4TXP2</accession>
<dbReference type="PROSITE" id="PS50977">
    <property type="entry name" value="HTH_TETR_2"/>
    <property type="match status" value="1"/>
</dbReference>
<sequence length="216" mass="24830">MNECHNPTRRRLPRNEREKLIVEEAIRFFAEVGFEGQTRALASRLGVTQPLLYRYFPDKESLIDRVYTEVFVGGWENGWTALLMDQSRPLKDRLISLYVSYTQANFSYERVRLFMFASLKDRDIANRYLGFIRDALFVPLVREIRREAGLNLDRPVSEFEIECVAGLHGAIGYVGMRRWIYDAPVPDEVSKVITSLITTFLQGAPAAFAALEDGRA</sequence>
<dbReference type="AlphaFoldDB" id="A4TXP2"/>
<dbReference type="PANTHER" id="PTHR30055">
    <property type="entry name" value="HTH-TYPE TRANSCRIPTIONAL REGULATOR RUTR"/>
    <property type="match status" value="1"/>
</dbReference>
<evidence type="ECO:0000313" key="4">
    <source>
        <dbReference type="EMBL" id="CAM75399.1"/>
    </source>
</evidence>
<dbReference type="Pfam" id="PF00440">
    <property type="entry name" value="TetR_N"/>
    <property type="match status" value="1"/>
</dbReference>
<feature type="domain" description="HTH tetR-type" evidence="3">
    <location>
        <begin position="15"/>
        <end position="74"/>
    </location>
</feature>